<name>A0ABM6VAP2_9ACTN</name>
<evidence type="ECO:0000256" key="1">
    <source>
        <dbReference type="SAM" id="MobiDB-lite"/>
    </source>
</evidence>
<dbReference type="Proteomes" id="UP000245051">
    <property type="component" value="Chromosome"/>
</dbReference>
<sequence>MAAPAPAGRRCFGPGCGAARPAAPASGERFRSDAAAGALPEVPYPAPGAIDCESPGSSSPIASATIPPPL</sequence>
<feature type="region of interest" description="Disordered" evidence="1">
    <location>
        <begin position="46"/>
        <end position="70"/>
    </location>
</feature>
<evidence type="ECO:0000313" key="3">
    <source>
        <dbReference type="Proteomes" id="UP000245051"/>
    </source>
</evidence>
<feature type="compositionally biased region" description="Low complexity" evidence="1">
    <location>
        <begin position="54"/>
        <end position="70"/>
    </location>
</feature>
<protein>
    <submittedName>
        <fullName evidence="2">Uncharacterized protein</fullName>
    </submittedName>
</protein>
<keyword evidence="3" id="KW-1185">Reference proteome</keyword>
<organism evidence="2 3">
    <name type="scientific">Streptomyces spongiicola</name>
    <dbReference type="NCBI Taxonomy" id="1690221"/>
    <lineage>
        <taxon>Bacteria</taxon>
        <taxon>Bacillati</taxon>
        <taxon>Actinomycetota</taxon>
        <taxon>Actinomycetes</taxon>
        <taxon>Kitasatosporales</taxon>
        <taxon>Streptomycetaceae</taxon>
        <taxon>Streptomyces</taxon>
    </lineage>
</organism>
<dbReference type="EMBL" id="CP029254">
    <property type="protein sequence ID" value="AWK10892.1"/>
    <property type="molecule type" value="Genomic_DNA"/>
</dbReference>
<proteinExistence type="predicted"/>
<accession>A0ABM6VAP2</accession>
<gene>
    <name evidence="2" type="ORF">DDQ41_20485</name>
</gene>
<reference evidence="2 3" key="1">
    <citation type="submission" date="2018-05" db="EMBL/GenBank/DDBJ databases">
        <title>Complete genome sequence of the Type Strain of Streptomyces spongiicola HNM0071, the producer of staurosporine.</title>
        <authorList>
            <person name="Zhou S."/>
            <person name="Huang X."/>
        </authorList>
    </citation>
    <scope>NUCLEOTIDE SEQUENCE [LARGE SCALE GENOMIC DNA]</scope>
    <source>
        <strain evidence="2 3">HNM0071</strain>
    </source>
</reference>
<evidence type="ECO:0000313" key="2">
    <source>
        <dbReference type="EMBL" id="AWK10892.1"/>
    </source>
</evidence>